<keyword evidence="3" id="KW-1185">Reference proteome</keyword>
<dbReference type="Proteomes" id="UP000091967">
    <property type="component" value="Unassembled WGS sequence"/>
</dbReference>
<organism evidence="2 3">
    <name type="scientific">Fusarium poae</name>
    <dbReference type="NCBI Taxonomy" id="36050"/>
    <lineage>
        <taxon>Eukaryota</taxon>
        <taxon>Fungi</taxon>
        <taxon>Dikarya</taxon>
        <taxon>Ascomycota</taxon>
        <taxon>Pezizomycotina</taxon>
        <taxon>Sordariomycetes</taxon>
        <taxon>Hypocreomycetidae</taxon>
        <taxon>Hypocreales</taxon>
        <taxon>Nectriaceae</taxon>
        <taxon>Fusarium</taxon>
    </lineage>
</organism>
<evidence type="ECO:0000256" key="1">
    <source>
        <dbReference type="SAM" id="MobiDB-lite"/>
    </source>
</evidence>
<feature type="region of interest" description="Disordered" evidence="1">
    <location>
        <begin position="1"/>
        <end position="21"/>
    </location>
</feature>
<protein>
    <submittedName>
        <fullName evidence="2">Uncharacterized protein</fullName>
    </submittedName>
</protein>
<dbReference type="AlphaFoldDB" id="A0A1B8AIN5"/>
<name>A0A1B8AIN5_FUSPO</name>
<dbReference type="EMBL" id="LYXU01000003">
    <property type="protein sequence ID" value="OBS20402.1"/>
    <property type="molecule type" value="Genomic_DNA"/>
</dbReference>
<accession>A0A1B8AIN5</accession>
<dbReference type="STRING" id="36050.A0A1B8AIN5"/>
<evidence type="ECO:0000313" key="3">
    <source>
        <dbReference type="Proteomes" id="UP000091967"/>
    </source>
</evidence>
<gene>
    <name evidence="2" type="ORF">FPOA_06773</name>
</gene>
<proteinExistence type="predicted"/>
<evidence type="ECO:0000313" key="2">
    <source>
        <dbReference type="EMBL" id="OBS20402.1"/>
    </source>
</evidence>
<sequence length="309" mass="35593">MVRTKTRARSPLPGATSVHRDGGKIIHHNRIFNDHTGKPALMSWKNSPSRGMLPPLASWVYYMVHPDVSHDFEGENFASGLTSPSSWGGRGGICRHEFFFLPGATAEECHAHYLGEIKARGTIWRQIRKVSKALELKNQGVVIQKEEKPWWNDDSDDEDEDSECQVNAFVGQKEYDWVHDPSFDEEYADCQLPGLVWPMNDRAVQDIDYRGWFFIYHDEDTDGIRGKEGSTVSLVRFDPIPYEWDEENDGVRTWDPMDHPIWSVPIPVVNESNNEYTVGMWQDARKESSWEARANEATSDAWDMGWETW</sequence>
<reference evidence="2 3" key="1">
    <citation type="submission" date="2016-06" db="EMBL/GenBank/DDBJ databases">
        <title>Living apart together: crosstalk between the core and supernumerary genomes in a fungal plant pathogen.</title>
        <authorList>
            <person name="Vanheule A."/>
            <person name="Audenaert K."/>
            <person name="Warris S."/>
            <person name="Van De Geest H."/>
            <person name="Schijlen E."/>
            <person name="Hofte M."/>
            <person name="De Saeger S."/>
            <person name="Haesaert G."/>
            <person name="Waalwijk C."/>
            <person name="Van Der Lee T."/>
        </authorList>
    </citation>
    <scope>NUCLEOTIDE SEQUENCE [LARGE SCALE GENOMIC DNA]</scope>
    <source>
        <strain evidence="2 3">2516</strain>
    </source>
</reference>
<comment type="caution">
    <text evidence="2">The sequence shown here is derived from an EMBL/GenBank/DDBJ whole genome shotgun (WGS) entry which is preliminary data.</text>
</comment>